<sequence>MKIQEMNRFAIFCGTYNLLMGGAKDFRESVETLEAAHKVANQIAKTEVFKQWVQIFDKKTDELTTYTIVDGELKEEECK</sequence>
<dbReference type="AlphaFoldDB" id="A0A9X2EWH6"/>
<evidence type="ECO:0000313" key="2">
    <source>
        <dbReference type="Proteomes" id="UP001139028"/>
    </source>
</evidence>
<evidence type="ECO:0000313" key="1">
    <source>
        <dbReference type="EMBL" id="MCO1336708.1"/>
    </source>
</evidence>
<protein>
    <submittedName>
        <fullName evidence="1">Uncharacterized protein</fullName>
    </submittedName>
</protein>
<dbReference type="RefSeq" id="WP_252472567.1">
    <property type="nucleotide sequence ID" value="NZ_JALBWM010000180.1"/>
</dbReference>
<dbReference type="Proteomes" id="UP001139028">
    <property type="component" value="Unassembled WGS sequence"/>
</dbReference>
<accession>A0A9X2EWH6</accession>
<comment type="caution">
    <text evidence="1">The sequence shown here is derived from an EMBL/GenBank/DDBJ whole genome shotgun (WGS) entry which is preliminary data.</text>
</comment>
<proteinExistence type="predicted"/>
<keyword evidence="2" id="KW-1185">Reference proteome</keyword>
<organism evidence="1 2">
    <name type="scientific">Microbulbifer okhotskensis</name>
    <dbReference type="NCBI Taxonomy" id="2926617"/>
    <lineage>
        <taxon>Bacteria</taxon>
        <taxon>Pseudomonadati</taxon>
        <taxon>Pseudomonadota</taxon>
        <taxon>Gammaproteobacteria</taxon>
        <taxon>Cellvibrionales</taxon>
        <taxon>Microbulbiferaceae</taxon>
        <taxon>Microbulbifer</taxon>
    </lineage>
</organism>
<name>A0A9X2EWH6_9GAMM</name>
<reference evidence="1" key="1">
    <citation type="journal article" date="2022" name="Arch. Microbiol.">
        <title>Microbulbifer okhotskensis sp. nov., isolated from a deep bottom sediment of the Okhotsk Sea.</title>
        <authorList>
            <person name="Romanenko L."/>
            <person name="Kurilenko V."/>
            <person name="Otstavnykh N."/>
            <person name="Velansky P."/>
            <person name="Isaeva M."/>
            <person name="Mikhailov V."/>
        </authorList>
    </citation>
    <scope>NUCLEOTIDE SEQUENCE</scope>
    <source>
        <strain evidence="1">OS29</strain>
    </source>
</reference>
<dbReference type="EMBL" id="JALBWM010000180">
    <property type="protein sequence ID" value="MCO1336708.1"/>
    <property type="molecule type" value="Genomic_DNA"/>
</dbReference>
<gene>
    <name evidence="1" type="ORF">MO867_20485</name>
</gene>